<evidence type="ECO:0000313" key="1">
    <source>
        <dbReference type="EMBL" id="CAH2284689.1"/>
    </source>
</evidence>
<dbReference type="InterPro" id="IPR032675">
    <property type="entry name" value="LRR_dom_sf"/>
</dbReference>
<sequence>MLSDHCPQLSSLTLSNCHEVTLDALLSVTHNCPRLCSLNLQNSQVESLALPRVLDECGSQLQHLFLTYSTMMKAVISRLAGGSCPDLRVLELNTEMKQGCDDLSFCIESLQTGCPKLEVLRLLNLVWSSKSISRRSEENPGFTELQELCLATSNYSFVSDTVCKRLLRDSTKLKMLDLRGCYRVTPQGICDLPCTDLERLYLGIYCSTKNLILPGSGSALLATRWQHSLRELDLASQSFNERDLTQALHILSRGGNNETLQSLNVAGTKVTSSAIRNLLRSCQSLSHLDLSSCRCLPRGMKRVYRGEQDIHECLNGLTEELKKELGGDEELYLGPSEMDV</sequence>
<keyword evidence="2" id="KW-1185">Reference proteome</keyword>
<protein>
    <recommendedName>
        <fullName evidence="3">F-box/LRR-repeat protein 6</fullName>
    </recommendedName>
</protein>
<dbReference type="GO" id="GO:0019005">
    <property type="term" value="C:SCF ubiquitin ligase complex"/>
    <property type="evidence" value="ECO:0007669"/>
    <property type="project" value="TreeGrafter"/>
</dbReference>
<name>A0AAD1RZP0_PELCU</name>
<dbReference type="PANTHER" id="PTHR13318">
    <property type="entry name" value="PARTNER OF PAIRED, ISOFORM B-RELATED"/>
    <property type="match status" value="1"/>
</dbReference>
<dbReference type="Gene3D" id="3.80.10.10">
    <property type="entry name" value="Ribonuclease Inhibitor"/>
    <property type="match status" value="1"/>
</dbReference>
<dbReference type="Proteomes" id="UP001295444">
    <property type="component" value="Chromosome 04"/>
</dbReference>
<accession>A0AAD1RZP0</accession>
<dbReference type="InterPro" id="IPR006553">
    <property type="entry name" value="Leu-rich_rpt_Cys-con_subtyp"/>
</dbReference>
<dbReference type="SUPFAM" id="SSF52047">
    <property type="entry name" value="RNI-like"/>
    <property type="match status" value="1"/>
</dbReference>
<dbReference type="GO" id="GO:0031146">
    <property type="term" value="P:SCF-dependent proteasomal ubiquitin-dependent protein catabolic process"/>
    <property type="evidence" value="ECO:0007669"/>
    <property type="project" value="TreeGrafter"/>
</dbReference>
<proteinExistence type="predicted"/>
<reference evidence="1" key="1">
    <citation type="submission" date="2022-03" db="EMBL/GenBank/DDBJ databases">
        <authorList>
            <person name="Alioto T."/>
            <person name="Alioto T."/>
            <person name="Gomez Garrido J."/>
        </authorList>
    </citation>
    <scope>NUCLEOTIDE SEQUENCE</scope>
</reference>
<gene>
    <name evidence="1" type="ORF">PECUL_23A059428</name>
</gene>
<evidence type="ECO:0008006" key="3">
    <source>
        <dbReference type="Google" id="ProtNLM"/>
    </source>
</evidence>
<organism evidence="1 2">
    <name type="scientific">Pelobates cultripes</name>
    <name type="common">Western spadefoot toad</name>
    <dbReference type="NCBI Taxonomy" id="61616"/>
    <lineage>
        <taxon>Eukaryota</taxon>
        <taxon>Metazoa</taxon>
        <taxon>Chordata</taxon>
        <taxon>Craniata</taxon>
        <taxon>Vertebrata</taxon>
        <taxon>Euteleostomi</taxon>
        <taxon>Amphibia</taxon>
        <taxon>Batrachia</taxon>
        <taxon>Anura</taxon>
        <taxon>Pelobatoidea</taxon>
        <taxon>Pelobatidae</taxon>
        <taxon>Pelobates</taxon>
    </lineage>
</organism>
<evidence type="ECO:0000313" key="2">
    <source>
        <dbReference type="Proteomes" id="UP001295444"/>
    </source>
</evidence>
<dbReference type="EMBL" id="OW240915">
    <property type="protein sequence ID" value="CAH2284689.1"/>
    <property type="molecule type" value="Genomic_DNA"/>
</dbReference>
<dbReference type="AlphaFoldDB" id="A0AAD1RZP0"/>
<dbReference type="SMART" id="SM00367">
    <property type="entry name" value="LRR_CC"/>
    <property type="match status" value="3"/>
</dbReference>